<evidence type="ECO:0000259" key="9">
    <source>
        <dbReference type="PROSITE" id="PS50928"/>
    </source>
</evidence>
<dbReference type="Gene3D" id="1.10.3720.10">
    <property type="entry name" value="MetI-like"/>
    <property type="match status" value="2"/>
</dbReference>
<feature type="transmembrane region" description="Helical" evidence="8">
    <location>
        <begin position="199"/>
        <end position="221"/>
    </location>
</feature>
<feature type="transmembrane region" description="Helical" evidence="8">
    <location>
        <begin position="346"/>
        <end position="367"/>
    </location>
</feature>
<evidence type="ECO:0000256" key="1">
    <source>
        <dbReference type="ARBA" id="ARBA00004429"/>
    </source>
</evidence>
<evidence type="ECO:0000256" key="4">
    <source>
        <dbReference type="ARBA" id="ARBA00022519"/>
    </source>
</evidence>
<evidence type="ECO:0000256" key="5">
    <source>
        <dbReference type="ARBA" id="ARBA00022692"/>
    </source>
</evidence>
<dbReference type="RefSeq" id="WP_233124153.1">
    <property type="nucleotide sequence ID" value="NZ_BMKF01000001.1"/>
</dbReference>
<reference evidence="11" key="1">
    <citation type="journal article" date="2019" name="Int. J. Syst. Evol. Microbiol.">
        <title>The Global Catalogue of Microorganisms (GCM) 10K type strain sequencing project: providing services to taxonomists for standard genome sequencing and annotation.</title>
        <authorList>
            <consortium name="The Broad Institute Genomics Platform"/>
            <consortium name="The Broad Institute Genome Sequencing Center for Infectious Disease"/>
            <person name="Wu L."/>
            <person name="Ma J."/>
        </authorList>
    </citation>
    <scope>NUCLEOTIDE SEQUENCE [LARGE SCALE GENOMIC DNA]</scope>
    <source>
        <strain evidence="11">CGMCC 1.15928</strain>
    </source>
</reference>
<dbReference type="PANTHER" id="PTHR43357">
    <property type="entry name" value="INNER MEMBRANE ABC TRANSPORTER PERMEASE PROTEIN YDCV"/>
    <property type="match status" value="1"/>
</dbReference>
<feature type="transmembrane region" description="Helical" evidence="8">
    <location>
        <begin position="102"/>
        <end position="123"/>
    </location>
</feature>
<proteinExistence type="inferred from homology"/>
<dbReference type="Proteomes" id="UP000628854">
    <property type="component" value="Unassembled WGS sequence"/>
</dbReference>
<feature type="transmembrane region" description="Helical" evidence="8">
    <location>
        <begin position="379"/>
        <end position="399"/>
    </location>
</feature>
<keyword evidence="3" id="KW-1003">Cell membrane</keyword>
<feature type="domain" description="ABC transmembrane type-1" evidence="9">
    <location>
        <begin position="342"/>
        <end position="533"/>
    </location>
</feature>
<feature type="transmembrane region" description="Helical" evidence="8">
    <location>
        <begin position="303"/>
        <end position="326"/>
    </location>
</feature>
<feature type="transmembrane region" description="Helical" evidence="8">
    <location>
        <begin position="405"/>
        <end position="421"/>
    </location>
</feature>
<feature type="transmembrane region" description="Helical" evidence="8">
    <location>
        <begin position="68"/>
        <end position="95"/>
    </location>
</feature>
<dbReference type="PANTHER" id="PTHR43357:SF3">
    <property type="entry name" value="FE(3+)-TRANSPORT SYSTEM PERMEASE PROTEIN FBPB 2"/>
    <property type="match status" value="1"/>
</dbReference>
<evidence type="ECO:0000256" key="6">
    <source>
        <dbReference type="ARBA" id="ARBA00022989"/>
    </source>
</evidence>
<feature type="transmembrane region" description="Helical" evidence="8">
    <location>
        <begin position="26"/>
        <end position="48"/>
    </location>
</feature>
<comment type="caution">
    <text evidence="10">The sequence shown here is derived from an EMBL/GenBank/DDBJ whole genome shotgun (WGS) entry which is preliminary data.</text>
</comment>
<feature type="transmembrane region" description="Helical" evidence="8">
    <location>
        <begin position="157"/>
        <end position="178"/>
    </location>
</feature>
<evidence type="ECO:0000256" key="8">
    <source>
        <dbReference type="RuleBase" id="RU363032"/>
    </source>
</evidence>
<evidence type="ECO:0000313" key="11">
    <source>
        <dbReference type="Proteomes" id="UP000628854"/>
    </source>
</evidence>
<name>A0ABQ1J677_9PROT</name>
<evidence type="ECO:0000256" key="2">
    <source>
        <dbReference type="ARBA" id="ARBA00022448"/>
    </source>
</evidence>
<evidence type="ECO:0000256" key="3">
    <source>
        <dbReference type="ARBA" id="ARBA00022475"/>
    </source>
</evidence>
<keyword evidence="2 8" id="KW-0813">Transport</keyword>
<comment type="subcellular location">
    <subcellularLocation>
        <location evidence="1">Cell inner membrane</location>
        <topology evidence="1">Multi-pass membrane protein</topology>
    </subcellularLocation>
    <subcellularLocation>
        <location evidence="8">Cell membrane</location>
        <topology evidence="8">Multi-pass membrane protein</topology>
    </subcellularLocation>
</comment>
<feature type="transmembrane region" description="Helical" evidence="8">
    <location>
        <begin position="512"/>
        <end position="535"/>
    </location>
</feature>
<keyword evidence="4" id="KW-0997">Cell inner membrane</keyword>
<dbReference type="EMBL" id="BMKF01000001">
    <property type="protein sequence ID" value="GGB60931.1"/>
    <property type="molecule type" value="Genomic_DNA"/>
</dbReference>
<feature type="domain" description="ABC transmembrane type-1" evidence="9">
    <location>
        <begin position="67"/>
        <end position="273"/>
    </location>
</feature>
<accession>A0ABQ1J677</accession>
<dbReference type="PROSITE" id="PS50928">
    <property type="entry name" value="ABC_TM1"/>
    <property type="match status" value="2"/>
</dbReference>
<comment type="similarity">
    <text evidence="8">Belongs to the binding-protein-dependent transport system permease family.</text>
</comment>
<protein>
    <submittedName>
        <fullName evidence="10">Iron(III) ABC transporter permease</fullName>
    </submittedName>
</protein>
<keyword evidence="11" id="KW-1185">Reference proteome</keyword>
<evidence type="ECO:0000256" key="7">
    <source>
        <dbReference type="ARBA" id="ARBA00023136"/>
    </source>
</evidence>
<keyword evidence="7 8" id="KW-0472">Membrane</keyword>
<organism evidence="10 11">
    <name type="scientific">Henriciella pelagia</name>
    <dbReference type="NCBI Taxonomy" id="1977912"/>
    <lineage>
        <taxon>Bacteria</taxon>
        <taxon>Pseudomonadati</taxon>
        <taxon>Pseudomonadota</taxon>
        <taxon>Alphaproteobacteria</taxon>
        <taxon>Hyphomonadales</taxon>
        <taxon>Hyphomonadaceae</taxon>
        <taxon>Henriciella</taxon>
    </lineage>
</organism>
<dbReference type="InterPro" id="IPR000515">
    <property type="entry name" value="MetI-like"/>
</dbReference>
<dbReference type="Pfam" id="PF00528">
    <property type="entry name" value="BPD_transp_1"/>
    <property type="match status" value="1"/>
</dbReference>
<feature type="transmembrane region" description="Helical" evidence="8">
    <location>
        <begin position="254"/>
        <end position="272"/>
    </location>
</feature>
<evidence type="ECO:0000313" key="10">
    <source>
        <dbReference type="EMBL" id="GGB60931.1"/>
    </source>
</evidence>
<dbReference type="CDD" id="cd06261">
    <property type="entry name" value="TM_PBP2"/>
    <property type="match status" value="2"/>
</dbReference>
<dbReference type="SUPFAM" id="SSF161098">
    <property type="entry name" value="MetI-like"/>
    <property type="match status" value="2"/>
</dbReference>
<gene>
    <name evidence="10" type="ORF">GCM10011503_06830</name>
</gene>
<keyword evidence="6 8" id="KW-1133">Transmembrane helix</keyword>
<keyword evidence="5 8" id="KW-0812">Transmembrane</keyword>
<dbReference type="InterPro" id="IPR035906">
    <property type="entry name" value="MetI-like_sf"/>
</dbReference>
<sequence>MELAWIQMQAAPSTFKLATRMRSLPVITLIAALVIGAPVLIALMTGLVGGGGEAWSHIVSTQLLGYTLTTLGVLLLTALLIILFAVPTAWFVSLYEFPGRGFFEWALILPLATPGYVLAYSWADIMDVAGPLQSVLRETTGLSARDYWFPSLYSVPGLSFVMACALFPYAYLTARAAFSNLSLCTMEAARSLGASPRRLFLSVAIPAARPAIFAGLALALMETAADYGAASYLGVQTLSVGIFRAWHSFSEPAVAARLAFLLILIAFALQFAERAARGRGGIQQTATRWRTPRRQQSGKAARWLIFAGCSAVLLLAFVFPVSRLIWLSAETGLGHGEIWRPFFNSLTLAAAGSALAFVLALAVVIGARQNRTSQLIGRISAGAGYAAPGIVLALGALFILSWTSFSVAGPAALVFLVWIYASRFTAAGAEPLSAAFSRAPASLSHAARSLGAHRMQRLLRVDLPVAMSGAAAAAIILFVEILKELPATLMLRPFNWDTLAVQAHAYASDERLAAATLPALLITAAGLVPVILLSLQLTRAGEARSAG</sequence>
<feature type="transmembrane region" description="Helical" evidence="8">
    <location>
        <begin position="463"/>
        <end position="482"/>
    </location>
</feature>